<dbReference type="AlphaFoldDB" id="A0A9X1YL44"/>
<accession>A0A9X1YL44</accession>
<evidence type="ECO:0000313" key="3">
    <source>
        <dbReference type="Proteomes" id="UP001139353"/>
    </source>
</evidence>
<dbReference type="NCBIfam" id="NF033554">
    <property type="entry name" value="floc_PepA"/>
    <property type="match status" value="1"/>
</dbReference>
<evidence type="ECO:0000313" key="2">
    <source>
        <dbReference type="EMBL" id="MCK9686377.1"/>
    </source>
</evidence>
<feature type="signal peptide" evidence="1">
    <location>
        <begin position="1"/>
        <end position="24"/>
    </location>
</feature>
<gene>
    <name evidence="2" type="primary">pepA</name>
    <name evidence="2" type="ORF">LPC04_11730</name>
</gene>
<protein>
    <submittedName>
        <fullName evidence="2">Flocculation-associated PEP-CTERM protein PepA</fullName>
    </submittedName>
</protein>
<dbReference type="EMBL" id="JAJLJH010000002">
    <property type="protein sequence ID" value="MCK9686377.1"/>
    <property type="molecule type" value="Genomic_DNA"/>
</dbReference>
<dbReference type="Proteomes" id="UP001139353">
    <property type="component" value="Unassembled WGS sequence"/>
</dbReference>
<evidence type="ECO:0000256" key="1">
    <source>
        <dbReference type="SAM" id="SignalP"/>
    </source>
</evidence>
<keyword evidence="3" id="KW-1185">Reference proteome</keyword>
<keyword evidence="1" id="KW-0732">Signal</keyword>
<proteinExistence type="predicted"/>
<sequence>MKTRILLQTIAASVAVMVAGVASAVPVYPDFTVNPIGISPSTPLPGVTTPFTANDIGGSYSELLTLNPTSATSGTFQASLSFLAQYFDEVDSITGKNTFSANQTGLGVNYGLLAIFNGTGTYSTTGSGTTFTLTPGGNLTLDYDTGAHAGFNQGATTFTFKSNGDTLTTIATGVGVNGSGTPANAGNLSGAFGQTTTFALNAIGGQFFTSPSPFYPLSFQSGQLEAIQIPTAASTILVTGSINANFLPIPEPADLALVGIALLGLGLAVKRRHSA</sequence>
<feature type="chain" id="PRO_5040932009" evidence="1">
    <location>
        <begin position="25"/>
        <end position="275"/>
    </location>
</feature>
<comment type="caution">
    <text evidence="2">The sequence shown here is derived from an EMBL/GenBank/DDBJ whole genome shotgun (WGS) entry which is preliminary data.</text>
</comment>
<dbReference type="RefSeq" id="WP_275682400.1">
    <property type="nucleotide sequence ID" value="NZ_JAJLJH010000002.1"/>
</dbReference>
<organism evidence="2 3">
    <name type="scientific">Scleromatobacter humisilvae</name>
    <dbReference type="NCBI Taxonomy" id="2897159"/>
    <lineage>
        <taxon>Bacteria</taxon>
        <taxon>Pseudomonadati</taxon>
        <taxon>Pseudomonadota</taxon>
        <taxon>Betaproteobacteria</taxon>
        <taxon>Burkholderiales</taxon>
        <taxon>Sphaerotilaceae</taxon>
        <taxon>Scleromatobacter</taxon>
    </lineage>
</organism>
<name>A0A9X1YL44_9BURK</name>
<reference evidence="2" key="1">
    <citation type="submission" date="2021-11" db="EMBL/GenBank/DDBJ databases">
        <title>BS-T2-15 a new species belonging to the Comamonadaceae family isolated from the soil of a French oak forest.</title>
        <authorList>
            <person name="Mieszkin S."/>
            <person name="Alain K."/>
        </authorList>
    </citation>
    <scope>NUCLEOTIDE SEQUENCE</scope>
    <source>
        <strain evidence="2">BS-T2-15</strain>
    </source>
</reference>